<keyword evidence="2" id="KW-0732">Signal</keyword>
<dbReference type="PRINTS" id="PR00133">
    <property type="entry name" value="GLHYDRLASE3"/>
</dbReference>
<name>A0AAU9CAE2_9BACT</name>
<keyword evidence="6" id="KW-1185">Reference proteome</keyword>
<dbReference type="PANTHER" id="PTHR42721:SF3">
    <property type="entry name" value="BETA-D-XYLOSIDASE 5-RELATED"/>
    <property type="match status" value="1"/>
</dbReference>
<evidence type="ECO:0000313" key="5">
    <source>
        <dbReference type="EMBL" id="BDD09126.1"/>
    </source>
</evidence>
<comment type="similarity">
    <text evidence="1">Belongs to the glycosyl hydrolase 3 family.</text>
</comment>
<dbReference type="SMART" id="SM01217">
    <property type="entry name" value="Fn3_like"/>
    <property type="match status" value="1"/>
</dbReference>
<keyword evidence="3" id="KW-0378">Hydrolase</keyword>
<dbReference type="InterPro" id="IPR002772">
    <property type="entry name" value="Glyco_hydro_3_C"/>
</dbReference>
<dbReference type="GO" id="GO:0031222">
    <property type="term" value="P:arabinan catabolic process"/>
    <property type="evidence" value="ECO:0007669"/>
    <property type="project" value="TreeGrafter"/>
</dbReference>
<dbReference type="KEGG" id="fax:FUAX_15580"/>
<dbReference type="PANTHER" id="PTHR42721">
    <property type="entry name" value="SUGAR HYDROLASE-RELATED"/>
    <property type="match status" value="1"/>
</dbReference>
<dbReference type="SUPFAM" id="SSF52279">
    <property type="entry name" value="Beta-D-glucan exohydrolase, C-terminal domain"/>
    <property type="match status" value="1"/>
</dbReference>
<dbReference type="Gene3D" id="3.40.50.1700">
    <property type="entry name" value="Glycoside hydrolase family 3 C-terminal domain"/>
    <property type="match status" value="1"/>
</dbReference>
<accession>A0AAU9CAE2</accession>
<proteinExistence type="inferred from homology"/>
<evidence type="ECO:0000259" key="4">
    <source>
        <dbReference type="SMART" id="SM01217"/>
    </source>
</evidence>
<dbReference type="InterPro" id="IPR036881">
    <property type="entry name" value="Glyco_hydro_3_C_sf"/>
</dbReference>
<dbReference type="Proteomes" id="UP001348817">
    <property type="component" value="Chromosome"/>
</dbReference>
<dbReference type="FunFam" id="2.60.40.10:FF:000495">
    <property type="entry name" value="Periplasmic beta-glucosidase"/>
    <property type="match status" value="1"/>
</dbReference>
<dbReference type="EMBL" id="AP025314">
    <property type="protein sequence ID" value="BDD09126.1"/>
    <property type="molecule type" value="Genomic_DNA"/>
</dbReference>
<organism evidence="5 6">
    <name type="scientific">Fulvitalea axinellae</name>
    <dbReference type="NCBI Taxonomy" id="1182444"/>
    <lineage>
        <taxon>Bacteria</taxon>
        <taxon>Pseudomonadati</taxon>
        <taxon>Bacteroidota</taxon>
        <taxon>Cytophagia</taxon>
        <taxon>Cytophagales</taxon>
        <taxon>Persicobacteraceae</taxon>
        <taxon>Fulvitalea</taxon>
    </lineage>
</organism>
<dbReference type="InterPro" id="IPR036962">
    <property type="entry name" value="Glyco_hydro_3_N_sf"/>
</dbReference>
<evidence type="ECO:0000256" key="3">
    <source>
        <dbReference type="ARBA" id="ARBA00022801"/>
    </source>
</evidence>
<dbReference type="InterPro" id="IPR017853">
    <property type="entry name" value="GH"/>
</dbReference>
<dbReference type="Pfam" id="PF01915">
    <property type="entry name" value="Glyco_hydro_3_C"/>
    <property type="match status" value="1"/>
</dbReference>
<evidence type="ECO:0000256" key="2">
    <source>
        <dbReference type="ARBA" id="ARBA00022729"/>
    </source>
</evidence>
<evidence type="ECO:0000313" key="6">
    <source>
        <dbReference type="Proteomes" id="UP001348817"/>
    </source>
</evidence>
<reference evidence="5 6" key="1">
    <citation type="submission" date="2021-12" db="EMBL/GenBank/DDBJ databases">
        <title>Genome sequencing of bacteria with rrn-lacking chromosome and rrn-plasmid.</title>
        <authorList>
            <person name="Anda M."/>
            <person name="Iwasaki W."/>
        </authorList>
    </citation>
    <scope>NUCLEOTIDE SEQUENCE [LARGE SCALE GENOMIC DNA]</scope>
    <source>
        <strain evidence="5 6">DSM 100852</strain>
    </source>
</reference>
<dbReference type="Gene3D" id="2.60.40.10">
    <property type="entry name" value="Immunoglobulins"/>
    <property type="match status" value="1"/>
</dbReference>
<dbReference type="InterPro" id="IPR013783">
    <property type="entry name" value="Ig-like_fold"/>
</dbReference>
<evidence type="ECO:0000256" key="1">
    <source>
        <dbReference type="ARBA" id="ARBA00005336"/>
    </source>
</evidence>
<dbReference type="SUPFAM" id="SSF51445">
    <property type="entry name" value="(Trans)glycosidases"/>
    <property type="match status" value="1"/>
</dbReference>
<dbReference type="InterPro" id="IPR026891">
    <property type="entry name" value="Fn3-like"/>
</dbReference>
<dbReference type="InterPro" id="IPR044993">
    <property type="entry name" value="BXL"/>
</dbReference>
<dbReference type="GO" id="GO:0045493">
    <property type="term" value="P:xylan catabolic process"/>
    <property type="evidence" value="ECO:0007669"/>
    <property type="project" value="InterPro"/>
</dbReference>
<dbReference type="InterPro" id="IPR001764">
    <property type="entry name" value="Glyco_hydro_3_N"/>
</dbReference>
<feature type="domain" description="Fibronectin type III-like" evidence="4">
    <location>
        <begin position="760"/>
        <end position="829"/>
    </location>
</feature>
<dbReference type="Pfam" id="PF14310">
    <property type="entry name" value="Fn3-like"/>
    <property type="match status" value="1"/>
</dbReference>
<gene>
    <name evidence="5" type="ORF">FUAX_15580</name>
</gene>
<dbReference type="GO" id="GO:0009044">
    <property type="term" value="F:xylan 1,4-beta-xylosidase activity"/>
    <property type="evidence" value="ECO:0007669"/>
    <property type="project" value="InterPro"/>
</dbReference>
<dbReference type="GO" id="GO:0008422">
    <property type="term" value="F:beta-glucosidase activity"/>
    <property type="evidence" value="ECO:0007669"/>
    <property type="project" value="UniProtKB-ARBA"/>
</dbReference>
<sequence length="849" mass="95078">MSDFFEIDIRNLLGNWDLEGKRRRESSKEDFFIHKNVFSDMRNRLLALGLAVGMLGGIHCTALAQKKSSIYHKGWIDLNKNGKKDVYEDVSKPIEERVEDLLSQMSVEEKTCQMVTLYGYGRVAKDEIPTPEWKNELWKDGLGNIDEPSNGVYTGAQYSFPYGKHVWALNEIQKFFVEQTRLGIPVDFTDEGIRGLNHYKATSFPAQIGVGATWNKDLVHEIGKVIGKEAYALGYSNVYTPVLDVNRDQRWGRTVECFGEDPYLVGEYGVNITKGVASEGVANTLKHYAVYSAPKGGRDGHVRTDPHITWREVHQVYLYPFKKAIMEGGALGVMSSYNDYDGVPITGSKLFLDDILRKKYGFKGYVVTDSDALAYLYTKHRVADSYKEAVRQAVNAGVNVRTTFNDPNNFVKPLRELIQEGNMSMDVVNDRVRDVLYVKFREGLFDKPFREEENADKVVRSKKHLDLSLQASRESIVLLKNEGVLPLNKKSTKKVLVCGPMAKNQSASISRYGALGIDVVTGLRGIQEYCDKNLKGVEVDYALGSELHDKGWPDSEVYDRPMDNREKNLIAEAEGKAKDSDAVIVFVGEDETMVGENLSRTSLQLPGRQKDLVKAMVETGKPVVVVLLSGRPLALNYSARDADAILAGWFPGEFGGNAIADVIFGDYNPAGRLAMTFPRSVGQIPINFPNKPYSQAGQAHEGPNGTGDSRVVEPLYNFGYGLSYTNFRYSNLKIENNIDKGGKLKVSCDITNIGERAGDEVPQLYIKDDFSSIITYDWQLRGFDRVHIQPKETKTVTFEVSPQDLSLINRDMEEVTEAGTFKVNIGQASDNIRLKGEFKINKDIKFGKI</sequence>
<dbReference type="Pfam" id="PF00933">
    <property type="entry name" value="Glyco_hydro_3"/>
    <property type="match status" value="1"/>
</dbReference>
<dbReference type="GO" id="GO:0046556">
    <property type="term" value="F:alpha-L-arabinofuranosidase activity"/>
    <property type="evidence" value="ECO:0007669"/>
    <property type="project" value="TreeGrafter"/>
</dbReference>
<protein>
    <submittedName>
        <fullName evidence="5">Beta-glucosidase</fullName>
    </submittedName>
</protein>
<dbReference type="AlphaFoldDB" id="A0AAU9CAE2"/>
<dbReference type="Gene3D" id="3.20.20.300">
    <property type="entry name" value="Glycoside hydrolase, family 3, N-terminal domain"/>
    <property type="match status" value="1"/>
</dbReference>